<keyword evidence="1" id="KW-1133">Transmembrane helix</keyword>
<keyword evidence="1" id="KW-0812">Transmembrane</keyword>
<gene>
    <name evidence="3" type="ORF">EIP91_011502</name>
</gene>
<dbReference type="Pfam" id="PF20151">
    <property type="entry name" value="DUF6533"/>
    <property type="match status" value="1"/>
</dbReference>
<evidence type="ECO:0000256" key="1">
    <source>
        <dbReference type="SAM" id="Phobius"/>
    </source>
</evidence>
<keyword evidence="1" id="KW-0472">Membrane</keyword>
<evidence type="ECO:0000259" key="2">
    <source>
        <dbReference type="Pfam" id="PF20151"/>
    </source>
</evidence>
<feature type="transmembrane region" description="Helical" evidence="1">
    <location>
        <begin position="6"/>
        <end position="26"/>
    </location>
</feature>
<dbReference type="AlphaFoldDB" id="A0A4R0RKQ6"/>
<protein>
    <recommendedName>
        <fullName evidence="2">DUF6533 domain-containing protein</fullName>
    </recommendedName>
</protein>
<keyword evidence="4" id="KW-1185">Reference proteome</keyword>
<feature type="domain" description="DUF6533" evidence="2">
    <location>
        <begin position="17"/>
        <end position="57"/>
    </location>
</feature>
<dbReference type="EMBL" id="RWJN01000075">
    <property type="protein sequence ID" value="TCD68136.1"/>
    <property type="molecule type" value="Genomic_DNA"/>
</dbReference>
<evidence type="ECO:0000313" key="4">
    <source>
        <dbReference type="Proteomes" id="UP000292702"/>
    </source>
</evidence>
<dbReference type="InterPro" id="IPR045340">
    <property type="entry name" value="DUF6533"/>
</dbReference>
<sequence length="81" mass="9517">MASSVVPYLLAFDMQWASIALLWYDYCLTFPMEVRYMWGTKFRLSTLLYILCRYALIANVLYLLAAAGWLKSRYERCGQNV</sequence>
<name>A0A4R0RKQ6_9APHY</name>
<accession>A0A4R0RKQ6</accession>
<proteinExistence type="predicted"/>
<comment type="caution">
    <text evidence="3">The sequence shown here is derived from an EMBL/GenBank/DDBJ whole genome shotgun (WGS) entry which is preliminary data.</text>
</comment>
<organism evidence="3 4">
    <name type="scientific">Steccherinum ochraceum</name>
    <dbReference type="NCBI Taxonomy" id="92696"/>
    <lineage>
        <taxon>Eukaryota</taxon>
        <taxon>Fungi</taxon>
        <taxon>Dikarya</taxon>
        <taxon>Basidiomycota</taxon>
        <taxon>Agaricomycotina</taxon>
        <taxon>Agaricomycetes</taxon>
        <taxon>Polyporales</taxon>
        <taxon>Steccherinaceae</taxon>
        <taxon>Steccherinum</taxon>
    </lineage>
</organism>
<dbReference type="OrthoDB" id="2756558at2759"/>
<feature type="transmembrane region" description="Helical" evidence="1">
    <location>
        <begin position="47"/>
        <end position="70"/>
    </location>
</feature>
<reference evidence="3 4" key="1">
    <citation type="submission" date="2018-11" db="EMBL/GenBank/DDBJ databases">
        <title>Genome assembly of Steccherinum ochraceum LE-BIN_3174, the white-rot fungus of the Steccherinaceae family (The Residual Polyporoid clade, Polyporales, Basidiomycota).</title>
        <authorList>
            <person name="Fedorova T.V."/>
            <person name="Glazunova O.A."/>
            <person name="Landesman E.O."/>
            <person name="Moiseenko K.V."/>
            <person name="Psurtseva N.V."/>
            <person name="Savinova O.S."/>
            <person name="Shakhova N.V."/>
            <person name="Tyazhelova T.V."/>
            <person name="Vasina D.V."/>
        </authorList>
    </citation>
    <scope>NUCLEOTIDE SEQUENCE [LARGE SCALE GENOMIC DNA]</scope>
    <source>
        <strain evidence="3 4">LE-BIN_3174</strain>
    </source>
</reference>
<evidence type="ECO:0000313" key="3">
    <source>
        <dbReference type="EMBL" id="TCD68136.1"/>
    </source>
</evidence>
<dbReference type="Proteomes" id="UP000292702">
    <property type="component" value="Unassembled WGS sequence"/>
</dbReference>